<reference evidence="4 5" key="1">
    <citation type="submission" date="2015-09" db="EMBL/GenBank/DDBJ databases">
        <title>Draft genome sequence of a Caloramator mitchellensis, a moderate thermophile from the Great Artesian Basin of Australia.</title>
        <authorList>
            <person name="Patel B.K."/>
        </authorList>
    </citation>
    <scope>NUCLEOTIDE SEQUENCE [LARGE SCALE GENOMIC DNA]</scope>
    <source>
        <strain evidence="4 5">VF08</strain>
    </source>
</reference>
<dbReference type="AlphaFoldDB" id="A0A0R3JYD2"/>
<feature type="domain" description="NADPH-dependent FMN reductase-like" evidence="3">
    <location>
        <begin position="163"/>
        <end position="315"/>
    </location>
</feature>
<keyword evidence="1" id="KW-0285">Flavoprotein</keyword>
<comment type="caution">
    <text evidence="4">The sequence shown here is derived from an EMBL/GenBank/DDBJ whole genome shotgun (WGS) entry which is preliminary data.</text>
</comment>
<dbReference type="SUPFAM" id="SSF52218">
    <property type="entry name" value="Flavoproteins"/>
    <property type="match status" value="1"/>
</dbReference>
<dbReference type="PATRIC" id="fig|908809.3.peg.242"/>
<dbReference type="GO" id="GO:0016491">
    <property type="term" value="F:oxidoreductase activity"/>
    <property type="evidence" value="ECO:0007669"/>
    <property type="project" value="InterPro"/>
</dbReference>
<dbReference type="PANTHER" id="PTHR43278">
    <property type="entry name" value="NAD(P)H-DEPENDENT FMN-CONTAINING OXIDOREDUCTASE YWQN-RELATED"/>
    <property type="match status" value="1"/>
</dbReference>
<keyword evidence="5" id="KW-1185">Reference proteome</keyword>
<dbReference type="PANTHER" id="PTHR43278:SF2">
    <property type="entry name" value="IRON-SULFUR FLAVOPROTEIN"/>
    <property type="match status" value="1"/>
</dbReference>
<accession>A0A0R3JYD2</accession>
<protein>
    <submittedName>
        <fullName evidence="4">NADPH-dependent FMN reductase</fullName>
    </submittedName>
</protein>
<keyword evidence="2" id="KW-0288">FMN</keyword>
<evidence type="ECO:0000313" key="5">
    <source>
        <dbReference type="Proteomes" id="UP000052015"/>
    </source>
</evidence>
<name>A0A0R3JYD2_CALMK</name>
<dbReference type="InterPro" id="IPR005025">
    <property type="entry name" value="FMN_Rdtase-like_dom"/>
</dbReference>
<dbReference type="STRING" id="908809.ABG79_00241"/>
<evidence type="ECO:0000256" key="1">
    <source>
        <dbReference type="ARBA" id="ARBA00022630"/>
    </source>
</evidence>
<evidence type="ECO:0000313" key="4">
    <source>
        <dbReference type="EMBL" id="KRQ88074.1"/>
    </source>
</evidence>
<dbReference type="Proteomes" id="UP000052015">
    <property type="component" value="Unassembled WGS sequence"/>
</dbReference>
<gene>
    <name evidence="4" type="ORF">ABG79_00241</name>
</gene>
<evidence type="ECO:0000256" key="2">
    <source>
        <dbReference type="ARBA" id="ARBA00022643"/>
    </source>
</evidence>
<dbReference type="EMBL" id="LKHP01000001">
    <property type="protein sequence ID" value="KRQ88074.1"/>
    <property type="molecule type" value="Genomic_DNA"/>
</dbReference>
<evidence type="ECO:0000259" key="3">
    <source>
        <dbReference type="Pfam" id="PF03358"/>
    </source>
</evidence>
<dbReference type="InterPro" id="IPR051796">
    <property type="entry name" value="ISF_SsuE-like"/>
</dbReference>
<dbReference type="InterPro" id="IPR029039">
    <property type="entry name" value="Flavoprotein-like_sf"/>
</dbReference>
<dbReference type="Pfam" id="PF03358">
    <property type="entry name" value="FMN_red"/>
    <property type="match status" value="1"/>
</dbReference>
<organism evidence="4 5">
    <name type="scientific">Caloramator mitchellensis</name>
    <dbReference type="NCBI Taxonomy" id="908809"/>
    <lineage>
        <taxon>Bacteria</taxon>
        <taxon>Bacillati</taxon>
        <taxon>Bacillota</taxon>
        <taxon>Clostridia</taxon>
        <taxon>Eubacteriales</taxon>
        <taxon>Clostridiaceae</taxon>
        <taxon>Caloramator</taxon>
    </lineage>
</organism>
<sequence length="349" mass="39572">MKECWVITTPLRSKILENMIKYVLEGFEYTIVDSVKNVNKLKNKRILFALELDEAGFCHEVNLILSKFTSLGFDSLYDSTAAIIIHSNSELFTKSAAQNIIFLANRLGCRFIGHPLVEAIDGFKNFLTWQKTINKPLEDICYEQCRNLGSRLLYFEKQHFDKPKILALHASNHQTSNTYMLWKMVMKNINSCDIKELHVENGTVLDCIGCSFKTCKHFSEQKSCFYGGIMVEEVYPEVEKADVLLWICPNYNDSISANLSAVINRLTALYRKIKFYDKSIYAIIVSGNSGGDSVAKQLIGALNINKGFKLPPYFAEMQIANDPGSILEVPDIENKAKSFAENIVLENVL</sequence>
<dbReference type="Gene3D" id="3.40.50.360">
    <property type="match status" value="1"/>
</dbReference>
<proteinExistence type="predicted"/>